<organism evidence="2 3">
    <name type="scientific">Saccharothrix carnea</name>
    <dbReference type="NCBI Taxonomy" id="1280637"/>
    <lineage>
        <taxon>Bacteria</taxon>
        <taxon>Bacillati</taxon>
        <taxon>Actinomycetota</taxon>
        <taxon>Actinomycetes</taxon>
        <taxon>Pseudonocardiales</taxon>
        <taxon>Pseudonocardiaceae</taxon>
        <taxon>Saccharothrix</taxon>
    </lineage>
</organism>
<evidence type="ECO:0000313" key="2">
    <source>
        <dbReference type="EMBL" id="PSL51548.1"/>
    </source>
</evidence>
<feature type="transmembrane region" description="Helical" evidence="1">
    <location>
        <begin position="42"/>
        <end position="64"/>
    </location>
</feature>
<dbReference type="Proteomes" id="UP000241118">
    <property type="component" value="Unassembled WGS sequence"/>
</dbReference>
<evidence type="ECO:0008006" key="4">
    <source>
        <dbReference type="Google" id="ProtNLM"/>
    </source>
</evidence>
<dbReference type="AlphaFoldDB" id="A0A2P8HZ87"/>
<dbReference type="RefSeq" id="WP_219910968.1">
    <property type="nucleotide sequence ID" value="NZ_PYAX01000020.1"/>
</dbReference>
<protein>
    <recommendedName>
        <fullName evidence="4">DoxX-like protein</fullName>
    </recommendedName>
</protein>
<evidence type="ECO:0000256" key="1">
    <source>
        <dbReference type="SAM" id="Phobius"/>
    </source>
</evidence>
<comment type="caution">
    <text evidence="2">The sequence shown here is derived from an EMBL/GenBank/DDBJ whole genome shotgun (WGS) entry which is preliminary data.</text>
</comment>
<keyword evidence="1" id="KW-1133">Transmembrane helix</keyword>
<keyword evidence="1" id="KW-0812">Transmembrane</keyword>
<reference evidence="2 3" key="1">
    <citation type="submission" date="2018-03" db="EMBL/GenBank/DDBJ databases">
        <title>Genomic Encyclopedia of Type Strains, Phase III (KMG-III): the genomes of soil and plant-associated and newly described type strains.</title>
        <authorList>
            <person name="Whitman W."/>
        </authorList>
    </citation>
    <scope>NUCLEOTIDE SEQUENCE [LARGE SCALE GENOMIC DNA]</scope>
    <source>
        <strain evidence="2 3">CGMCC 4.7097</strain>
    </source>
</reference>
<sequence>MGRSHSGGPINAGLRLLVAAGLAVDAYVHFDLASAYDAIGGSITQGMLFRIEAVAAAVVALLVLVVGRLPVYLAAFAVAAGGLAAVLLYRWVDVGPLGPLPNMYEPVWYSEKAFSAVAQAVAALAAAVLAAGAVRASHAREPLHRGGHRSRPPR</sequence>
<feature type="transmembrane region" description="Helical" evidence="1">
    <location>
        <begin position="71"/>
        <end position="92"/>
    </location>
</feature>
<proteinExistence type="predicted"/>
<feature type="transmembrane region" description="Helical" evidence="1">
    <location>
        <begin position="12"/>
        <end position="30"/>
    </location>
</feature>
<feature type="transmembrane region" description="Helical" evidence="1">
    <location>
        <begin position="112"/>
        <end position="134"/>
    </location>
</feature>
<keyword evidence="3" id="KW-1185">Reference proteome</keyword>
<gene>
    <name evidence="2" type="ORF">B0I31_12082</name>
</gene>
<keyword evidence="1" id="KW-0472">Membrane</keyword>
<evidence type="ECO:0000313" key="3">
    <source>
        <dbReference type="Proteomes" id="UP000241118"/>
    </source>
</evidence>
<dbReference type="EMBL" id="PYAX01000020">
    <property type="protein sequence ID" value="PSL51548.1"/>
    <property type="molecule type" value="Genomic_DNA"/>
</dbReference>
<accession>A0A2P8HZ87</accession>
<name>A0A2P8HZ87_SACCR</name>